<dbReference type="EMBL" id="BOOP01000048">
    <property type="protein sequence ID" value="GII42830.1"/>
    <property type="molecule type" value="Genomic_DNA"/>
</dbReference>
<evidence type="ECO:0000256" key="1">
    <source>
        <dbReference type="SAM" id="SignalP"/>
    </source>
</evidence>
<proteinExistence type="predicted"/>
<feature type="signal peptide" evidence="1">
    <location>
        <begin position="1"/>
        <end position="22"/>
    </location>
</feature>
<name>A0A8J3XJ53_9ACTN</name>
<evidence type="ECO:0008006" key="4">
    <source>
        <dbReference type="Google" id="ProtNLM"/>
    </source>
</evidence>
<keyword evidence="1" id="KW-0732">Signal</keyword>
<keyword evidence="3" id="KW-1185">Reference proteome</keyword>
<feature type="chain" id="PRO_5038493351" description="Lipoprotein" evidence="1">
    <location>
        <begin position="23"/>
        <end position="112"/>
    </location>
</feature>
<protein>
    <recommendedName>
        <fullName evidence="4">Lipoprotein</fullName>
    </recommendedName>
</protein>
<gene>
    <name evidence="2" type="ORF">Pph01_78330</name>
</gene>
<dbReference type="RefSeq" id="WP_204078243.1">
    <property type="nucleotide sequence ID" value="NZ_BAABHI010000057.1"/>
</dbReference>
<evidence type="ECO:0000313" key="2">
    <source>
        <dbReference type="EMBL" id="GII42830.1"/>
    </source>
</evidence>
<sequence length="112" mass="11853">MRKRSRALVLGAIPALSAMVMSACSVVDEGQEVTADCVDTSSRADDGSYRRVDDRYCEGGSHRGYTYVYGGNLYGGRVRRGTTIQPKDTAITSRGGRVIVRGGFGGRIGGGS</sequence>
<dbReference type="PROSITE" id="PS51257">
    <property type="entry name" value="PROKAR_LIPOPROTEIN"/>
    <property type="match status" value="1"/>
</dbReference>
<dbReference type="AlphaFoldDB" id="A0A8J3XJ53"/>
<evidence type="ECO:0000313" key="3">
    <source>
        <dbReference type="Proteomes" id="UP000622547"/>
    </source>
</evidence>
<organism evidence="2 3">
    <name type="scientific">Planotetraspora phitsanulokensis</name>
    <dbReference type="NCBI Taxonomy" id="575192"/>
    <lineage>
        <taxon>Bacteria</taxon>
        <taxon>Bacillati</taxon>
        <taxon>Actinomycetota</taxon>
        <taxon>Actinomycetes</taxon>
        <taxon>Streptosporangiales</taxon>
        <taxon>Streptosporangiaceae</taxon>
        <taxon>Planotetraspora</taxon>
    </lineage>
</organism>
<accession>A0A8J3XJ53</accession>
<dbReference type="Proteomes" id="UP000622547">
    <property type="component" value="Unassembled WGS sequence"/>
</dbReference>
<reference evidence="2 3" key="1">
    <citation type="submission" date="2021-01" db="EMBL/GenBank/DDBJ databases">
        <title>Whole genome shotgun sequence of Planotetraspora phitsanulokensis NBRC 104273.</title>
        <authorList>
            <person name="Komaki H."/>
            <person name="Tamura T."/>
        </authorList>
    </citation>
    <scope>NUCLEOTIDE SEQUENCE [LARGE SCALE GENOMIC DNA]</scope>
    <source>
        <strain evidence="2 3">NBRC 104273</strain>
    </source>
</reference>
<comment type="caution">
    <text evidence="2">The sequence shown here is derived from an EMBL/GenBank/DDBJ whole genome shotgun (WGS) entry which is preliminary data.</text>
</comment>